<reference evidence="2 3" key="1">
    <citation type="submission" date="2024-09" db="EMBL/GenBank/DDBJ databases">
        <authorList>
            <person name="Sun Q."/>
            <person name="Mori K."/>
        </authorList>
    </citation>
    <scope>NUCLEOTIDE SEQUENCE [LARGE SCALE GENOMIC DNA]</scope>
    <source>
        <strain evidence="2 3">CCM 7957</strain>
    </source>
</reference>
<dbReference type="RefSeq" id="WP_382365375.1">
    <property type="nucleotide sequence ID" value="NZ_JBHLWV010000027.1"/>
</dbReference>
<gene>
    <name evidence="2" type="ORF">ACFFJD_14480</name>
</gene>
<evidence type="ECO:0000259" key="1">
    <source>
        <dbReference type="Pfam" id="PF12770"/>
    </source>
</evidence>
<accession>A0ABV6HAZ3</accession>
<sequence>MTDVVLLLRAFDADSTFLSFRWLDDPDNPVVHAVEAAKRNALLAELDAGLVGGSEARLEEQIRAAVTGPLTDPTAEAAISKNLGEWLLPGPIRSALASRAASGRVTVRVTPSRALARVPWELLLIDGYQRLLELADVVYEPPAAIHVGRSRLPASWHDVVDQPVCYLVDPRLPAGSGLGAVLVQRGGSPAEDLFDARMNRYRLTVNSGIGVDLDRWDLRDDLAERPRRLFYFGHVSSTLDQPGSASLHLGDDAGVWGLAATMNDAHRPLSALDLLLGTASPELGPCEGVRPESREAGANLWPMPPRVALIACEGGADYRSSETFGLVTVMFSAGAEVITTTRWTLPSDHAFATFAGVDQVPGPTLELALAVDFSQEAADPAAELARWQRFKLTQWLADPGPATSPLTWAAVGCHVCPPRAVLPPEPK</sequence>
<evidence type="ECO:0000313" key="3">
    <source>
        <dbReference type="Proteomes" id="UP001589783"/>
    </source>
</evidence>
<name>A0ABV6HAZ3_9ACTN</name>
<dbReference type="InterPro" id="IPR024983">
    <property type="entry name" value="CHAT_dom"/>
</dbReference>
<dbReference type="EMBL" id="JBHLWV010000027">
    <property type="protein sequence ID" value="MFC0316056.1"/>
    <property type="molecule type" value="Genomic_DNA"/>
</dbReference>
<dbReference type="Proteomes" id="UP001589783">
    <property type="component" value="Unassembled WGS sequence"/>
</dbReference>
<organism evidence="2 3">
    <name type="scientific">Gordonia phosphorivorans</name>
    <dbReference type="NCBI Taxonomy" id="1056982"/>
    <lineage>
        <taxon>Bacteria</taxon>
        <taxon>Bacillati</taxon>
        <taxon>Actinomycetota</taxon>
        <taxon>Actinomycetes</taxon>
        <taxon>Mycobacteriales</taxon>
        <taxon>Gordoniaceae</taxon>
        <taxon>Gordonia</taxon>
    </lineage>
</organism>
<evidence type="ECO:0000313" key="2">
    <source>
        <dbReference type="EMBL" id="MFC0316056.1"/>
    </source>
</evidence>
<comment type="caution">
    <text evidence="2">The sequence shown here is derived from an EMBL/GenBank/DDBJ whole genome shotgun (WGS) entry which is preliminary data.</text>
</comment>
<keyword evidence="3" id="KW-1185">Reference proteome</keyword>
<protein>
    <submittedName>
        <fullName evidence="2">CHAT domain-containing protein</fullName>
    </submittedName>
</protein>
<feature type="domain" description="CHAT" evidence="1">
    <location>
        <begin position="80"/>
        <end position="349"/>
    </location>
</feature>
<proteinExistence type="predicted"/>
<dbReference type="Pfam" id="PF12770">
    <property type="entry name" value="CHAT"/>
    <property type="match status" value="1"/>
</dbReference>